<dbReference type="Gene3D" id="2.60.260.40">
    <property type="entry name" value="q5lls5 like domains"/>
    <property type="match status" value="1"/>
</dbReference>
<dbReference type="InterPro" id="IPR019401">
    <property type="entry name" value="Znf_CHCC"/>
</dbReference>
<dbReference type="Pfam" id="PF10276">
    <property type="entry name" value="zf-CHCC"/>
    <property type="match status" value="1"/>
</dbReference>
<keyword evidence="2" id="KW-0863">Zinc-finger</keyword>
<name>A0ABY7T0H6_9RHOB</name>
<evidence type="ECO:0000259" key="1">
    <source>
        <dbReference type="Pfam" id="PF10276"/>
    </source>
</evidence>
<gene>
    <name evidence="2" type="ORF">JHW45_13885</name>
</gene>
<sequence length="62" mass="6688">MRMPAPEEVVVTSWHIACDGDDAAGLGHPRVWLAISPEIGFVDCGYCDRRFIIDPAHAAGGH</sequence>
<keyword evidence="3" id="KW-1185">Reference proteome</keyword>
<dbReference type="Proteomes" id="UP001218412">
    <property type="component" value="Chromosome"/>
</dbReference>
<proteinExistence type="predicted"/>
<dbReference type="RefSeq" id="WP_272860625.1">
    <property type="nucleotide sequence ID" value="NZ_CP067134.1"/>
</dbReference>
<reference evidence="2 3" key="1">
    <citation type="submission" date="2021-01" db="EMBL/GenBank/DDBJ databases">
        <title>Biogeographic distribution of Paracoccus.</title>
        <authorList>
            <person name="Hollensteiner J."/>
            <person name="Leineberger J."/>
            <person name="Brinkhoff T."/>
            <person name="Daniel R."/>
        </authorList>
    </citation>
    <scope>NUCLEOTIDE SEQUENCE [LARGE SCALE GENOMIC DNA]</scope>
    <source>
        <strain evidence="2 3">LMG25392</strain>
    </source>
</reference>
<feature type="domain" description="Zinc finger CHCC-type" evidence="1">
    <location>
        <begin position="14"/>
        <end position="51"/>
    </location>
</feature>
<organism evidence="2 3">
    <name type="scientific">Paracoccus stylophorae</name>
    <dbReference type="NCBI Taxonomy" id="659350"/>
    <lineage>
        <taxon>Bacteria</taxon>
        <taxon>Pseudomonadati</taxon>
        <taxon>Pseudomonadota</taxon>
        <taxon>Alphaproteobacteria</taxon>
        <taxon>Rhodobacterales</taxon>
        <taxon>Paracoccaceae</taxon>
        <taxon>Paracoccus</taxon>
    </lineage>
</organism>
<evidence type="ECO:0000313" key="2">
    <source>
        <dbReference type="EMBL" id="WCR12628.1"/>
    </source>
</evidence>
<keyword evidence="2" id="KW-0862">Zinc</keyword>
<accession>A0ABY7T0H6</accession>
<dbReference type="EMBL" id="CP067134">
    <property type="protein sequence ID" value="WCR12628.1"/>
    <property type="molecule type" value="Genomic_DNA"/>
</dbReference>
<evidence type="ECO:0000313" key="3">
    <source>
        <dbReference type="Proteomes" id="UP001218412"/>
    </source>
</evidence>
<keyword evidence="2" id="KW-0479">Metal-binding</keyword>
<protein>
    <submittedName>
        <fullName evidence="2">Zinc-finger domain-containing protein</fullName>
    </submittedName>
</protein>
<dbReference type="GO" id="GO:0008270">
    <property type="term" value="F:zinc ion binding"/>
    <property type="evidence" value="ECO:0007669"/>
    <property type="project" value="UniProtKB-KW"/>
</dbReference>